<proteinExistence type="predicted"/>
<dbReference type="EMBL" id="CP004393">
    <property type="protein sequence ID" value="AJE46597.1"/>
    <property type="molecule type" value="Genomic_DNA"/>
</dbReference>
<sequence>MTRSSSTIDERSARLFVSIVETKSARIAGAVLHDYHAASATPLIGAGLLVPDAPVPVATSLVDHEDEPVNLEWSPEQRAYGYFSPAAGWVTVDSERLQVFRFDANAFLGRLTSRLDLPRSARPAERIPGHLWELGDVRLPGRGARVPIWYARRLTDRETWQQVVNYLGGRPPADFRVVVSTSATRGLAEADLSRHQFIALGDLETGGAALVIEPTYLAAQLKAGAATHAGDPVRHAAGFRHLWVGEREFKFGGDKRRQIVEYLFNAWDGGEESVSTEVMFADLEYDVSSRMRDIFKGHPDWRDLIETTGGSCRLRIRELLEADSPNAD</sequence>
<reference evidence="2" key="2">
    <citation type="journal article" date="2015" name="Sci. Rep.">
        <title>Genomic and metabolic analysis of fluoranthene degradation pathway in Celeribacter indicus P73(T.).</title>
        <authorList>
            <person name="Cao J."/>
            <person name="Lai Q."/>
            <person name="Yuan J."/>
            <person name="Shao Z."/>
        </authorList>
    </citation>
    <scope>NUCLEOTIDE SEQUENCE</scope>
    <source>
        <strain evidence="2">P73</strain>
    </source>
</reference>
<evidence type="ECO:0000313" key="2">
    <source>
        <dbReference type="EMBL" id="AJE46597.1"/>
    </source>
</evidence>
<protein>
    <submittedName>
        <fullName evidence="2">Uncharacterized protein</fullName>
    </submittedName>
</protein>
<dbReference type="RefSeq" id="WP_052453133.1">
    <property type="nucleotide sequence ID" value="NZ_CP004393.1"/>
</dbReference>
<accession>A0A0B5E295</accession>
<dbReference type="Proteomes" id="UP000031521">
    <property type="component" value="Chromosome"/>
</dbReference>
<evidence type="ECO:0000313" key="1">
    <source>
        <dbReference type="EMBL" id="AJE46524.1"/>
    </source>
</evidence>
<dbReference type="STRING" id="1208324.P73_1809"/>
<dbReference type="KEGG" id="cid:P73_1882"/>
<evidence type="ECO:0000313" key="3">
    <source>
        <dbReference type="Proteomes" id="UP000031521"/>
    </source>
</evidence>
<dbReference type="OrthoDB" id="7374570at2"/>
<organism evidence="2 3">
    <name type="scientific">Celeribacter indicus</name>
    <dbReference type="NCBI Taxonomy" id="1208324"/>
    <lineage>
        <taxon>Bacteria</taxon>
        <taxon>Pseudomonadati</taxon>
        <taxon>Pseudomonadota</taxon>
        <taxon>Alphaproteobacteria</taxon>
        <taxon>Rhodobacterales</taxon>
        <taxon>Roseobacteraceae</taxon>
        <taxon>Celeribacter</taxon>
    </lineage>
</organism>
<dbReference type="EMBL" id="CP004393">
    <property type="protein sequence ID" value="AJE46524.1"/>
    <property type="molecule type" value="Genomic_DNA"/>
</dbReference>
<dbReference type="KEGG" id="cid:P73_1809"/>
<name>A0A0B5E295_9RHOB</name>
<dbReference type="HOGENOM" id="CLU_073272_0_0_5"/>
<reference evidence="2 3" key="1">
    <citation type="journal article" date="2014" name="Int. J. Syst. Evol. Microbiol.">
        <title>Celeribacter indicus sp. nov., a polycyclic aromatic hydrocarbon-degrading bacterium from deep-sea sediment and reclassification of Huaishuia halophila as Celeribacter halophilus comb. nov.</title>
        <authorList>
            <person name="Lai Q."/>
            <person name="Cao J."/>
            <person name="Yuan J."/>
            <person name="Li F."/>
            <person name="Shao Z."/>
        </authorList>
    </citation>
    <scope>NUCLEOTIDE SEQUENCE [LARGE SCALE GENOMIC DNA]</scope>
    <source>
        <strain evidence="2">P73</strain>
    </source>
</reference>
<keyword evidence="3" id="KW-1185">Reference proteome</keyword>
<gene>
    <name evidence="1" type="ORF">P73_1809</name>
    <name evidence="2" type="ORF">P73_1882</name>
</gene>
<dbReference type="AlphaFoldDB" id="A0A0B5E295"/>